<feature type="region of interest" description="Disordered" evidence="7">
    <location>
        <begin position="194"/>
        <end position="255"/>
    </location>
</feature>
<feature type="region of interest" description="Disordered" evidence="7">
    <location>
        <begin position="131"/>
        <end position="171"/>
    </location>
</feature>
<feature type="non-terminal residue" evidence="9">
    <location>
        <position position="255"/>
    </location>
</feature>
<comment type="caution">
    <text evidence="9">The sequence shown here is derived from an EMBL/GenBank/DDBJ whole genome shotgun (WGS) entry which is preliminary data.</text>
</comment>
<feature type="compositionally biased region" description="Low complexity" evidence="7">
    <location>
        <begin position="244"/>
        <end position="255"/>
    </location>
</feature>
<dbReference type="GO" id="GO:0015031">
    <property type="term" value="P:protein transport"/>
    <property type="evidence" value="ECO:0007669"/>
    <property type="project" value="UniProtKB-KW"/>
</dbReference>
<dbReference type="Proteomes" id="UP001150925">
    <property type="component" value="Unassembled WGS sequence"/>
</dbReference>
<feature type="compositionally biased region" description="Polar residues" evidence="7">
    <location>
        <begin position="135"/>
        <end position="152"/>
    </location>
</feature>
<comment type="similarity">
    <text evidence="2">Belongs to the ATG29 family.</text>
</comment>
<dbReference type="AlphaFoldDB" id="A0A9W8AMY6"/>
<reference evidence="9" key="1">
    <citation type="submission" date="2022-07" db="EMBL/GenBank/DDBJ databases">
        <title>Phylogenomic reconstructions and comparative analyses of Kickxellomycotina fungi.</title>
        <authorList>
            <person name="Reynolds N.K."/>
            <person name="Stajich J.E."/>
            <person name="Barry K."/>
            <person name="Grigoriev I.V."/>
            <person name="Crous P."/>
            <person name="Smith M.E."/>
        </authorList>
    </citation>
    <scope>NUCLEOTIDE SEQUENCE</scope>
    <source>
        <strain evidence="9">RSA 1196</strain>
    </source>
</reference>
<accession>A0A9W8AMY6</accession>
<comment type="subcellular location">
    <subcellularLocation>
        <location evidence="1">Preautophagosomal structure</location>
    </subcellularLocation>
</comment>
<evidence type="ECO:0000256" key="3">
    <source>
        <dbReference type="ARBA" id="ARBA00013784"/>
    </source>
</evidence>
<keyword evidence="10" id="KW-1185">Reference proteome</keyword>
<evidence type="ECO:0000256" key="7">
    <source>
        <dbReference type="SAM" id="MobiDB-lite"/>
    </source>
</evidence>
<keyword evidence="5" id="KW-0653">Protein transport</keyword>
<keyword evidence="6" id="KW-0072">Autophagy</keyword>
<dbReference type="InterPro" id="IPR039113">
    <property type="entry name" value="ATG29"/>
</dbReference>
<feature type="compositionally biased region" description="Basic and acidic residues" evidence="7">
    <location>
        <begin position="204"/>
        <end position="213"/>
    </location>
</feature>
<evidence type="ECO:0000313" key="9">
    <source>
        <dbReference type="EMBL" id="KAJ1961304.1"/>
    </source>
</evidence>
<evidence type="ECO:0000256" key="1">
    <source>
        <dbReference type="ARBA" id="ARBA00004329"/>
    </source>
</evidence>
<dbReference type="Pfam" id="PF18388">
    <property type="entry name" value="ATG29_N"/>
    <property type="match status" value="1"/>
</dbReference>
<evidence type="ECO:0000256" key="6">
    <source>
        <dbReference type="ARBA" id="ARBA00023006"/>
    </source>
</evidence>
<dbReference type="Gene3D" id="1.10.10.2570">
    <property type="match status" value="1"/>
</dbReference>
<gene>
    <name evidence="9" type="ORF">IWQ62_003916</name>
</gene>
<dbReference type="PANTHER" id="PTHR40012:SF1">
    <property type="entry name" value="AUTOPHAGY-RELATED PROTEIN 29"/>
    <property type="match status" value="1"/>
</dbReference>
<dbReference type="InterPro" id="IPR040666">
    <property type="entry name" value="Atg29_N"/>
</dbReference>
<evidence type="ECO:0000256" key="5">
    <source>
        <dbReference type="ARBA" id="ARBA00022927"/>
    </source>
</evidence>
<sequence length="255" mass="28337">MQRLPEPPSLSLASDPVPHHPGTMDTNGRATSMNTTGTAWSALPPKQRPIHILVKVPRPRPKNFVEPTATVWTKSRQRTLWHYLSQNSRDSVDWVHISRQLGIPVLELMRYSTFLYEQQIQQLKRQLYQHEHAQGDTSTTGHQLTQQEQQHPNARREPLPISDHSVPPLDLAVDPVEPALATHEGHLSRLGEHAATTNLPPRGPPDHSVDQPDRLNPPYPALTGLGRMGGSAQAPVGYSDDEYSSSSGVSARFAQ</sequence>
<dbReference type="EMBL" id="JANBPY010001162">
    <property type="protein sequence ID" value="KAJ1961304.1"/>
    <property type="molecule type" value="Genomic_DNA"/>
</dbReference>
<evidence type="ECO:0000256" key="2">
    <source>
        <dbReference type="ARBA" id="ARBA00010082"/>
    </source>
</evidence>
<evidence type="ECO:0000313" key="10">
    <source>
        <dbReference type="Proteomes" id="UP001150925"/>
    </source>
</evidence>
<feature type="compositionally biased region" description="Polar residues" evidence="7">
    <location>
        <begin position="24"/>
        <end position="39"/>
    </location>
</feature>
<dbReference type="InterPro" id="IPR039362">
    <property type="entry name" value="ATG29_sf"/>
</dbReference>
<protein>
    <recommendedName>
        <fullName evidence="3">Autophagy-related protein 29</fullName>
    </recommendedName>
</protein>
<name>A0A9W8AMY6_9FUNG</name>
<feature type="region of interest" description="Disordered" evidence="7">
    <location>
        <begin position="1"/>
        <end position="42"/>
    </location>
</feature>
<dbReference type="PANTHER" id="PTHR40012">
    <property type="entry name" value="AUTOPHAGY-RELATED PROTEIN 29"/>
    <property type="match status" value="1"/>
</dbReference>
<dbReference type="GO" id="GO:0000045">
    <property type="term" value="P:autophagosome assembly"/>
    <property type="evidence" value="ECO:0007669"/>
    <property type="project" value="InterPro"/>
</dbReference>
<evidence type="ECO:0000256" key="4">
    <source>
        <dbReference type="ARBA" id="ARBA00022448"/>
    </source>
</evidence>
<evidence type="ECO:0000259" key="8">
    <source>
        <dbReference type="Pfam" id="PF18388"/>
    </source>
</evidence>
<dbReference type="GO" id="GO:0000407">
    <property type="term" value="C:phagophore assembly site"/>
    <property type="evidence" value="ECO:0007669"/>
    <property type="project" value="UniProtKB-SubCell"/>
</dbReference>
<dbReference type="OrthoDB" id="21072at2759"/>
<keyword evidence="4" id="KW-0813">Transport</keyword>
<proteinExistence type="inferred from homology"/>
<organism evidence="9 10">
    <name type="scientific">Dispira parvispora</name>
    <dbReference type="NCBI Taxonomy" id="1520584"/>
    <lineage>
        <taxon>Eukaryota</taxon>
        <taxon>Fungi</taxon>
        <taxon>Fungi incertae sedis</taxon>
        <taxon>Zoopagomycota</taxon>
        <taxon>Kickxellomycotina</taxon>
        <taxon>Dimargaritomycetes</taxon>
        <taxon>Dimargaritales</taxon>
        <taxon>Dimargaritaceae</taxon>
        <taxon>Dispira</taxon>
    </lineage>
</organism>
<feature type="domain" description="Atg29 N-terminal" evidence="8">
    <location>
        <begin position="51"/>
        <end position="101"/>
    </location>
</feature>